<dbReference type="Pfam" id="PF07833">
    <property type="entry name" value="Cu_amine_oxidN1"/>
    <property type="match status" value="1"/>
</dbReference>
<name>A0ABR7T1J3_HELCL</name>
<accession>A0ABR7T1J3</accession>
<feature type="region of interest" description="Disordered" evidence="1">
    <location>
        <begin position="112"/>
        <end position="273"/>
    </location>
</feature>
<keyword evidence="2" id="KW-0732">Signal</keyword>
<dbReference type="Gene3D" id="3.30.457.10">
    <property type="entry name" value="Copper amine oxidase-like, N-terminal domain"/>
    <property type="match status" value="1"/>
</dbReference>
<protein>
    <submittedName>
        <fullName evidence="4">Copper amine oxidase N-terminal domain-containing protein</fullName>
    </submittedName>
</protein>
<evidence type="ECO:0000259" key="3">
    <source>
        <dbReference type="Pfam" id="PF07833"/>
    </source>
</evidence>
<evidence type="ECO:0000256" key="1">
    <source>
        <dbReference type="SAM" id="MobiDB-lite"/>
    </source>
</evidence>
<evidence type="ECO:0000313" key="4">
    <source>
        <dbReference type="EMBL" id="MBC9784653.1"/>
    </source>
</evidence>
<sequence>MNIRKGFVVVLTVFSLLTVQTTMAMAKNGGNHGGGNSSSGKSQSQSNPVKPSSNSSTDSKSTINKQTKNATKTGKGTTHPSLRGLTRAYLNASQNGASPRAIEVLKQLIESRGGTVPVPDDTDNTTGGNTDTSTGGTTDSGTDTSTGGTTDSGTDTSTGGSTGSGTDTSTGGTSGTGTEPSTGGTTDSGTGNSTGGSTDSGTGTSTGGSTDSGAGTSTSDSTSSGTETSSGTTTDSGSDSSTGGTTGSGTDTSTGSSTSGDETSQTTTPVTNPETVADQLSTIAEDPVAIAAVSQDAEVKTELQAVASATLKSVPTIKPANQAKVLKNVAKFMQKSGDPMAAVNALEQAVKIDSKDKATMAELKAAWKSANKAGIKVYVKGQKPNFDGVQPVIENGRTLVPVRAITEALGATVQWNAGEQKVTITQDNKEIILTLGSNEALINGEKVTIDVPGKVVNNRTFVPLRFISETLKKDVSFDPESQVVTIDESTESTNQ</sequence>
<dbReference type="InterPro" id="IPR012854">
    <property type="entry name" value="Cu_amine_oxidase-like_N"/>
</dbReference>
<dbReference type="EMBL" id="JACVHF010000007">
    <property type="protein sequence ID" value="MBC9784653.1"/>
    <property type="molecule type" value="Genomic_DNA"/>
</dbReference>
<dbReference type="InterPro" id="IPR036582">
    <property type="entry name" value="Mao_N_sf"/>
</dbReference>
<feature type="signal peptide" evidence="2">
    <location>
        <begin position="1"/>
        <end position="26"/>
    </location>
</feature>
<proteinExistence type="predicted"/>
<feature type="chain" id="PRO_5045361079" evidence="2">
    <location>
        <begin position="27"/>
        <end position="495"/>
    </location>
</feature>
<dbReference type="Proteomes" id="UP000617402">
    <property type="component" value="Unassembled WGS sequence"/>
</dbReference>
<dbReference type="SUPFAM" id="SSF55383">
    <property type="entry name" value="Copper amine oxidase, domain N"/>
    <property type="match status" value="1"/>
</dbReference>
<feature type="compositionally biased region" description="Low complexity" evidence="1">
    <location>
        <begin position="124"/>
        <end position="268"/>
    </location>
</feature>
<reference evidence="4 5" key="1">
    <citation type="submission" date="2020-07" db="EMBL/GenBank/DDBJ databases">
        <title>Draft whole-genome sequence of Heliobacterium chlorum DSM 3682, type strain.</title>
        <authorList>
            <person name="Kyndt J.A."/>
            <person name="Meyer T.E."/>
            <person name="Imhoff J.F."/>
        </authorList>
    </citation>
    <scope>NUCLEOTIDE SEQUENCE [LARGE SCALE GENOMIC DNA]</scope>
    <source>
        <strain evidence="4 5">DSM 3682</strain>
    </source>
</reference>
<evidence type="ECO:0000256" key="2">
    <source>
        <dbReference type="SAM" id="SignalP"/>
    </source>
</evidence>
<evidence type="ECO:0000313" key="5">
    <source>
        <dbReference type="Proteomes" id="UP000617402"/>
    </source>
</evidence>
<feature type="compositionally biased region" description="Low complexity" evidence="1">
    <location>
        <begin position="38"/>
        <end position="78"/>
    </location>
</feature>
<feature type="domain" description="Copper amine oxidase-like N-terminal" evidence="3">
    <location>
        <begin position="379"/>
        <end position="486"/>
    </location>
</feature>
<comment type="caution">
    <text evidence="4">The sequence shown here is derived from an EMBL/GenBank/DDBJ whole genome shotgun (WGS) entry which is preliminary data.</text>
</comment>
<keyword evidence="5" id="KW-1185">Reference proteome</keyword>
<organism evidence="4 5">
    <name type="scientific">Heliobacterium chlorum</name>
    <dbReference type="NCBI Taxonomy" id="2698"/>
    <lineage>
        <taxon>Bacteria</taxon>
        <taxon>Bacillati</taxon>
        <taxon>Bacillota</taxon>
        <taxon>Clostridia</taxon>
        <taxon>Eubacteriales</taxon>
        <taxon>Heliobacteriaceae</taxon>
        <taxon>Heliobacterium</taxon>
    </lineage>
</organism>
<gene>
    <name evidence="4" type="ORF">H1S01_09030</name>
</gene>
<dbReference type="RefSeq" id="WP_188039831.1">
    <property type="nucleotide sequence ID" value="NZ_JACVHF010000007.1"/>
</dbReference>
<feature type="region of interest" description="Disordered" evidence="1">
    <location>
        <begin position="27"/>
        <end position="83"/>
    </location>
</feature>